<evidence type="ECO:0000256" key="6">
    <source>
        <dbReference type="ARBA" id="ARBA00023295"/>
    </source>
</evidence>
<dbReference type="InterPro" id="IPR012334">
    <property type="entry name" value="Pectin_lyas_fold"/>
</dbReference>
<proteinExistence type="inferred from homology"/>
<keyword evidence="5 9" id="KW-0378">Hydrolase</keyword>
<dbReference type="AlphaFoldDB" id="A0A8K0J0Y7"/>
<keyword evidence="4" id="KW-0964">Secreted</keyword>
<evidence type="ECO:0000256" key="9">
    <source>
        <dbReference type="RuleBase" id="RU361169"/>
    </source>
</evidence>
<dbReference type="GO" id="GO:0005975">
    <property type="term" value="P:carbohydrate metabolic process"/>
    <property type="evidence" value="ECO:0007669"/>
    <property type="project" value="InterPro"/>
</dbReference>
<feature type="active site" evidence="8">
    <location>
        <position position="138"/>
    </location>
</feature>
<dbReference type="InterPro" id="IPR000743">
    <property type="entry name" value="Glyco_hydro_28"/>
</dbReference>
<evidence type="ECO:0000256" key="3">
    <source>
        <dbReference type="ARBA" id="ARBA00022512"/>
    </source>
</evidence>
<evidence type="ECO:0000256" key="2">
    <source>
        <dbReference type="ARBA" id="ARBA00008834"/>
    </source>
</evidence>
<dbReference type="PROSITE" id="PS00502">
    <property type="entry name" value="POLYGALACTURONASE"/>
    <property type="match status" value="1"/>
</dbReference>
<keyword evidence="7" id="KW-0961">Cell wall biogenesis/degradation</keyword>
<evidence type="ECO:0000256" key="4">
    <source>
        <dbReference type="ARBA" id="ARBA00022525"/>
    </source>
</evidence>
<sequence>MPGSKELQKPPSGKLLSSFFTKKFVRFTDVFEPLLPPNIVAGLQTMRFCRISNAKIANLTLLDSKGFHMSIQRSSNVTVRDLNISAPENSRNTDGIHVSGSNNIDLASLTIGTGDDCISIGQGSTNVFISNVACGPGHGISIGSLGKYNNEKNVAGVNVRNCTISGTTNGVRIKTWPGAPPTEASDITFEDIVAENVSNAIIIDQEYCPVHHCSNEVWF</sequence>
<dbReference type="OrthoDB" id="187139at2759"/>
<dbReference type="PANTHER" id="PTHR31375">
    <property type="match status" value="1"/>
</dbReference>
<evidence type="ECO:0000256" key="1">
    <source>
        <dbReference type="ARBA" id="ARBA00004191"/>
    </source>
</evidence>
<dbReference type="Pfam" id="PF00295">
    <property type="entry name" value="Glyco_hydro_28"/>
    <property type="match status" value="1"/>
</dbReference>
<dbReference type="EMBL" id="CM017887">
    <property type="protein sequence ID" value="KAG1371278.1"/>
    <property type="molecule type" value="Genomic_DNA"/>
</dbReference>
<comment type="subcellular location">
    <subcellularLocation>
        <location evidence="1">Secreted</location>
        <location evidence="1">Cell wall</location>
    </subcellularLocation>
</comment>
<dbReference type="SUPFAM" id="SSF51126">
    <property type="entry name" value="Pectin lyase-like"/>
    <property type="match status" value="1"/>
</dbReference>
<comment type="caution">
    <text evidence="10">The sequence shown here is derived from an EMBL/GenBank/DDBJ whole genome shotgun (WGS) entry which is preliminary data.</text>
</comment>
<dbReference type="GO" id="GO:0071555">
    <property type="term" value="P:cell wall organization"/>
    <property type="evidence" value="ECO:0007669"/>
    <property type="project" value="UniProtKB-KW"/>
</dbReference>
<dbReference type="SMART" id="SM00710">
    <property type="entry name" value="PbH1"/>
    <property type="match status" value="5"/>
</dbReference>
<organism evidence="10 11">
    <name type="scientific">Cocos nucifera</name>
    <name type="common">Coconut palm</name>
    <dbReference type="NCBI Taxonomy" id="13894"/>
    <lineage>
        <taxon>Eukaryota</taxon>
        <taxon>Viridiplantae</taxon>
        <taxon>Streptophyta</taxon>
        <taxon>Embryophyta</taxon>
        <taxon>Tracheophyta</taxon>
        <taxon>Spermatophyta</taxon>
        <taxon>Magnoliopsida</taxon>
        <taxon>Liliopsida</taxon>
        <taxon>Arecaceae</taxon>
        <taxon>Arecoideae</taxon>
        <taxon>Cocoseae</taxon>
        <taxon>Attaleinae</taxon>
        <taxon>Cocos</taxon>
    </lineage>
</organism>
<reference evidence="10" key="1">
    <citation type="journal article" date="2017" name="Gigascience">
        <title>The genome draft of coconut (Cocos nucifera).</title>
        <authorList>
            <person name="Xiao Y."/>
            <person name="Xu P."/>
            <person name="Fan H."/>
            <person name="Baudouin L."/>
            <person name="Xia W."/>
            <person name="Bocs S."/>
            <person name="Xu J."/>
            <person name="Li Q."/>
            <person name="Guo A."/>
            <person name="Zhou L."/>
            <person name="Li J."/>
            <person name="Wu Y."/>
            <person name="Ma Z."/>
            <person name="Armero A."/>
            <person name="Issali A.E."/>
            <person name="Liu N."/>
            <person name="Peng M."/>
            <person name="Yang Y."/>
        </authorList>
    </citation>
    <scope>NUCLEOTIDE SEQUENCE</scope>
    <source>
        <tissue evidence="10">Spear leaf of Hainan Tall coconut</tissue>
    </source>
</reference>
<evidence type="ECO:0000256" key="8">
    <source>
        <dbReference type="PROSITE-ProRule" id="PRU10052"/>
    </source>
</evidence>
<evidence type="ECO:0000256" key="5">
    <source>
        <dbReference type="ARBA" id="ARBA00022801"/>
    </source>
</evidence>
<comment type="similarity">
    <text evidence="2 9">Belongs to the glycosyl hydrolase 28 family.</text>
</comment>
<dbReference type="GO" id="GO:0004650">
    <property type="term" value="F:polygalacturonase activity"/>
    <property type="evidence" value="ECO:0007669"/>
    <property type="project" value="InterPro"/>
</dbReference>
<evidence type="ECO:0000313" key="10">
    <source>
        <dbReference type="EMBL" id="KAG1371278.1"/>
    </source>
</evidence>
<keyword evidence="11" id="KW-1185">Reference proteome</keyword>
<name>A0A8K0J0Y7_COCNU</name>
<keyword evidence="6 9" id="KW-0326">Glycosidase</keyword>
<dbReference type="Gene3D" id="2.160.20.10">
    <property type="entry name" value="Single-stranded right-handed beta-helix, Pectin lyase-like"/>
    <property type="match status" value="1"/>
</dbReference>
<dbReference type="InterPro" id="IPR011050">
    <property type="entry name" value="Pectin_lyase_fold/virulence"/>
</dbReference>
<evidence type="ECO:0000313" key="11">
    <source>
        <dbReference type="Proteomes" id="UP000797356"/>
    </source>
</evidence>
<keyword evidence="3" id="KW-0134">Cell wall</keyword>
<protein>
    <submittedName>
        <fullName evidence="10">Putative Exopolygalacturonase</fullName>
    </submittedName>
</protein>
<accession>A0A8K0J0Y7</accession>
<reference evidence="10" key="2">
    <citation type="submission" date="2019-07" db="EMBL/GenBank/DDBJ databases">
        <authorList>
            <person name="Yang Y."/>
            <person name="Bocs S."/>
            <person name="Baudouin L."/>
        </authorList>
    </citation>
    <scope>NUCLEOTIDE SEQUENCE</scope>
    <source>
        <tissue evidence="10">Spear leaf of Hainan Tall coconut</tissue>
    </source>
</reference>
<evidence type="ECO:0000256" key="7">
    <source>
        <dbReference type="ARBA" id="ARBA00023316"/>
    </source>
</evidence>
<dbReference type="InterPro" id="IPR006626">
    <property type="entry name" value="PbH1"/>
</dbReference>
<gene>
    <name evidence="10" type="ORF">COCNU_16G003720</name>
</gene>
<dbReference type="Proteomes" id="UP000797356">
    <property type="component" value="Chromosome 16"/>
</dbReference>